<evidence type="ECO:0000256" key="4">
    <source>
        <dbReference type="SAM" id="MobiDB-lite"/>
    </source>
</evidence>
<feature type="coiled-coil region" evidence="3">
    <location>
        <begin position="1067"/>
        <end position="1094"/>
    </location>
</feature>
<keyword evidence="2" id="KW-0677">Repeat</keyword>
<feature type="compositionally biased region" description="Basic and acidic residues" evidence="4">
    <location>
        <begin position="1223"/>
        <end position="1234"/>
    </location>
</feature>
<proteinExistence type="predicted"/>
<evidence type="ECO:0000313" key="5">
    <source>
        <dbReference type="EMBL" id="GAQ82451.1"/>
    </source>
</evidence>
<keyword evidence="3" id="KW-0175">Coiled coil</keyword>
<dbReference type="PANTHER" id="PTHR46093:SF3">
    <property type="entry name" value="ACYL-COA-BINDING DOMAIN-CONTAINING PROTEIN 4"/>
    <property type="match status" value="1"/>
</dbReference>
<feature type="region of interest" description="Disordered" evidence="4">
    <location>
        <begin position="1223"/>
        <end position="1243"/>
    </location>
</feature>
<dbReference type="Pfam" id="PF24681">
    <property type="entry name" value="Kelch_KLHDC2_KLHL20_DRC7"/>
    <property type="match status" value="1"/>
</dbReference>
<gene>
    <name evidence="5" type="ORF">KFL_001110260</name>
</gene>
<dbReference type="SUPFAM" id="SSF117281">
    <property type="entry name" value="Kelch motif"/>
    <property type="match status" value="2"/>
</dbReference>
<name>A0A1Y1HZU8_KLENI</name>
<organism evidence="5 6">
    <name type="scientific">Klebsormidium nitens</name>
    <name type="common">Green alga</name>
    <name type="synonym">Ulothrix nitens</name>
    <dbReference type="NCBI Taxonomy" id="105231"/>
    <lineage>
        <taxon>Eukaryota</taxon>
        <taxon>Viridiplantae</taxon>
        <taxon>Streptophyta</taxon>
        <taxon>Klebsormidiophyceae</taxon>
        <taxon>Klebsormidiales</taxon>
        <taxon>Klebsormidiaceae</taxon>
        <taxon>Klebsormidium</taxon>
    </lineage>
</organism>
<dbReference type="InterPro" id="IPR006652">
    <property type="entry name" value="Kelch_1"/>
</dbReference>
<evidence type="ECO:0000313" key="6">
    <source>
        <dbReference type="Proteomes" id="UP000054558"/>
    </source>
</evidence>
<dbReference type="EMBL" id="DF237060">
    <property type="protein sequence ID" value="GAQ82451.1"/>
    <property type="molecule type" value="Genomic_DNA"/>
</dbReference>
<dbReference type="PANTHER" id="PTHR46093">
    <property type="entry name" value="ACYL-COA-BINDING DOMAIN-CONTAINING PROTEIN 5"/>
    <property type="match status" value="1"/>
</dbReference>
<evidence type="ECO:0000256" key="2">
    <source>
        <dbReference type="ARBA" id="ARBA00022737"/>
    </source>
</evidence>
<dbReference type="OrthoDB" id="10251809at2759"/>
<feature type="compositionally biased region" description="Basic and acidic residues" evidence="4">
    <location>
        <begin position="904"/>
        <end position="919"/>
    </location>
</feature>
<sequence>MELGAIGSPRQGFQSSKWEYQKNSTILELEARNRALQDRLAEAAQAPKPPVLEGAAGQNIKDRVNLEELLASIRGPSQLMEQTVQLKPRGGSGIKIPGSQWEWHKNSALLELERRNQALRRQLDAAELASLEQKALAERERQLFQELLQREAQNDAVLRKASAVKQRLLDRAQAAVDAQVMLNALGGWREATRAARKKKLLGRLLVIWRKEELRKGLRAFREGLEVLRAKAEKMAAAETFRRVTLERRAAFSWGVLIGRSRWRKEVMERVRESRLRLTGTFVFAGWRETCWDRQRKRLAAQRAVAWRRRTLLRTGWVAWRAEQDASAQKAVEAEALYCKHILERWNRVTALSRLLKSRTGEFGIWRAKHCLKAWGQAAQSERQRKQQVKSMQTAWQARVQGCAFQGWFELVERKRFLRTCSQEIQKKMATRIQRWGWDVVVKLRRVKLYRERTLLRRKQSLLRAWSSWCSGKLRHRALVSRELQRGRRSALRRAIVAWKSVTDEGVRLQLEDSSARFSERIHDLEAKLSAAKTAQSEALSWLEEYQAERRTLLASAELANARTPVWSSGMLDAELRWRAVGSAGGLSPRSGHSAAALFEDPDEVGAAPRGVVVFGGWNGTEWFNDAYLFDSESQVWTEVVSELSEAPLARNDHCACAIPGRRMLVFGGFDGSDELADLHVLTVDEDGSTFHWSQPDLGIGARPGPLSHASCCLLPSGRHVALFGGYRSGSGLLNELWVLELDRWEWSQPEVAGDPPRARRGHVMEVLGDLVVVHGGYDGQAHLSDLYVLDLNTMVWRRVDPVGDVPAPRRGHVSTAIGRHVLIHGGFDGADYLDDVYTLDIDGFIWLQRAPMTSAADHVELVGELGAPHRELREIDPNVGARAGTMKGVGRVRASEVEGGIADENDRRPGNADRSEAAKQTKRISSTTGRDPEKYETGKGAATLQFNGAPKREPFPEGRAFHQAVFDGHRVVVIGGAHSHSVLESVLLLENTAAEDGRALARVHFSALEEANDLRNECMRLERELAAARAEGSGFRAAGERLAAALRVEAQAKKGAIAAQRILGQKLKKARAEGAELDAEVSSLQEQLQSKAAECHLAHQHVTSAQKALHASEADHQKALFQAAAAAQEERLRAAGKIAELEALVGFHETEFRRKAEEAEALRADRNGGAVRVAELEGEVQRVRGLLAKADEEAELKVRRATEEGLAAARALERRLQEQEAEAERVAQTAREEATGQAEARAQSSLQIEQLRAERLGERVRTLEKERVDERRFVESYRRERDAAEAARREAEAMRAEALEYTRAMESRCREELARMEEKVRAAGLARWQADAEVGTEDKERGGEARHQVEVLLEASLGG</sequence>
<evidence type="ECO:0000256" key="1">
    <source>
        <dbReference type="ARBA" id="ARBA00022441"/>
    </source>
</evidence>
<dbReference type="SMART" id="SM00612">
    <property type="entry name" value="Kelch"/>
    <property type="match status" value="3"/>
</dbReference>
<dbReference type="InterPro" id="IPR015915">
    <property type="entry name" value="Kelch-typ_b-propeller"/>
</dbReference>
<protein>
    <submittedName>
        <fullName evidence="5">Uncharacterized protein</fullName>
    </submittedName>
</protein>
<evidence type="ECO:0000256" key="3">
    <source>
        <dbReference type="SAM" id="Coils"/>
    </source>
</evidence>
<reference evidence="5 6" key="1">
    <citation type="journal article" date="2014" name="Nat. Commun.">
        <title>Klebsormidium flaccidum genome reveals primary factors for plant terrestrial adaptation.</title>
        <authorList>
            <person name="Hori K."/>
            <person name="Maruyama F."/>
            <person name="Fujisawa T."/>
            <person name="Togashi T."/>
            <person name="Yamamoto N."/>
            <person name="Seo M."/>
            <person name="Sato S."/>
            <person name="Yamada T."/>
            <person name="Mori H."/>
            <person name="Tajima N."/>
            <person name="Moriyama T."/>
            <person name="Ikeuchi M."/>
            <person name="Watanabe M."/>
            <person name="Wada H."/>
            <person name="Kobayashi K."/>
            <person name="Saito M."/>
            <person name="Masuda T."/>
            <person name="Sasaki-Sekimoto Y."/>
            <person name="Mashiguchi K."/>
            <person name="Awai K."/>
            <person name="Shimojima M."/>
            <person name="Masuda S."/>
            <person name="Iwai M."/>
            <person name="Nobusawa T."/>
            <person name="Narise T."/>
            <person name="Kondo S."/>
            <person name="Saito H."/>
            <person name="Sato R."/>
            <person name="Murakawa M."/>
            <person name="Ihara Y."/>
            <person name="Oshima-Yamada Y."/>
            <person name="Ohtaka K."/>
            <person name="Satoh M."/>
            <person name="Sonobe K."/>
            <person name="Ishii M."/>
            <person name="Ohtani R."/>
            <person name="Kanamori-Sato M."/>
            <person name="Honoki R."/>
            <person name="Miyazaki D."/>
            <person name="Mochizuki H."/>
            <person name="Umetsu J."/>
            <person name="Higashi K."/>
            <person name="Shibata D."/>
            <person name="Kamiya Y."/>
            <person name="Sato N."/>
            <person name="Nakamura Y."/>
            <person name="Tabata S."/>
            <person name="Ida S."/>
            <person name="Kurokawa K."/>
            <person name="Ohta H."/>
        </authorList>
    </citation>
    <scope>NUCLEOTIDE SEQUENCE [LARGE SCALE GENOMIC DNA]</scope>
    <source>
        <strain evidence="5 6">NIES-2285</strain>
    </source>
</reference>
<dbReference type="Pfam" id="PF01344">
    <property type="entry name" value="Kelch_1"/>
    <property type="match status" value="1"/>
</dbReference>
<feature type="coiled-coil region" evidence="3">
    <location>
        <begin position="1004"/>
        <end position="1031"/>
    </location>
</feature>
<accession>A0A1Y1HZU8</accession>
<dbReference type="STRING" id="105231.A0A1Y1HZU8"/>
<feature type="region of interest" description="Disordered" evidence="4">
    <location>
        <begin position="892"/>
        <end position="956"/>
    </location>
</feature>
<dbReference type="OMA" id="HMHASEL"/>
<dbReference type="Proteomes" id="UP000054558">
    <property type="component" value="Unassembled WGS sequence"/>
</dbReference>
<keyword evidence="6" id="KW-1185">Reference proteome</keyword>
<dbReference type="Gene3D" id="2.120.10.80">
    <property type="entry name" value="Kelch-type beta propeller"/>
    <property type="match status" value="2"/>
</dbReference>
<keyword evidence="1" id="KW-0880">Kelch repeat</keyword>